<dbReference type="InterPro" id="IPR012576">
    <property type="entry name" value="NDUFB3"/>
</dbReference>
<proteinExistence type="inferred from homology"/>
<dbReference type="GO" id="GO:0032981">
    <property type="term" value="P:mitochondrial respiratory chain complex I assembly"/>
    <property type="evidence" value="ECO:0007669"/>
    <property type="project" value="TreeGrafter"/>
</dbReference>
<evidence type="ECO:0000256" key="5">
    <source>
        <dbReference type="ARBA" id="ARBA00022660"/>
    </source>
</evidence>
<reference evidence="14 15" key="1">
    <citation type="submission" date="2021-11" db="EMBL/GenBank/DDBJ databases">
        <title>Black yeast isolated from Biological Soil Crust.</title>
        <authorList>
            <person name="Kurbessoian T."/>
        </authorList>
    </citation>
    <scope>NUCLEOTIDE SEQUENCE [LARGE SCALE GENOMIC DNA]</scope>
    <source>
        <strain evidence="14 15">CCFEE 5522</strain>
    </source>
</reference>
<evidence type="ECO:0000256" key="1">
    <source>
        <dbReference type="ARBA" id="ARBA00003195"/>
    </source>
</evidence>
<dbReference type="EMBL" id="JAVFHQ010000035">
    <property type="protein sequence ID" value="KAK4543097.1"/>
    <property type="molecule type" value="Genomic_DNA"/>
</dbReference>
<dbReference type="GO" id="GO:0005743">
    <property type="term" value="C:mitochondrial inner membrane"/>
    <property type="evidence" value="ECO:0007669"/>
    <property type="project" value="UniProtKB-SubCell"/>
</dbReference>
<keyword evidence="5" id="KW-0679">Respiratory chain</keyword>
<comment type="similarity">
    <text evidence="3">Belongs to the complex I NDUFB3 subunit family.</text>
</comment>
<evidence type="ECO:0000313" key="14">
    <source>
        <dbReference type="EMBL" id="KAK4543097.1"/>
    </source>
</evidence>
<evidence type="ECO:0000256" key="13">
    <source>
        <dbReference type="SAM" id="Phobius"/>
    </source>
</evidence>
<name>A0AAV9JEB4_9PEZI</name>
<evidence type="ECO:0000256" key="3">
    <source>
        <dbReference type="ARBA" id="ARBA00005667"/>
    </source>
</evidence>
<evidence type="ECO:0000256" key="8">
    <source>
        <dbReference type="ARBA" id="ARBA00022982"/>
    </source>
</evidence>
<keyword evidence="9 13" id="KW-1133">Transmembrane helix</keyword>
<evidence type="ECO:0000256" key="4">
    <source>
        <dbReference type="ARBA" id="ARBA00022448"/>
    </source>
</evidence>
<comment type="subcellular location">
    <subcellularLocation>
        <location evidence="2">Mitochondrion inner membrane</location>
        <topology evidence="2">Single-pass membrane protein</topology>
        <orientation evidence="2">Matrix side</orientation>
    </subcellularLocation>
</comment>
<feature type="region of interest" description="Disordered" evidence="12">
    <location>
        <begin position="76"/>
        <end position="96"/>
    </location>
</feature>
<dbReference type="PANTHER" id="PTHR15082">
    <property type="entry name" value="NADH-UBIQUINONE OXIDOREDUCTASE B12 SUBUNIT"/>
    <property type="match status" value="1"/>
</dbReference>
<evidence type="ECO:0000256" key="9">
    <source>
        <dbReference type="ARBA" id="ARBA00022989"/>
    </source>
</evidence>
<sequence length="96" mass="10535">MSSRRPNLTGFDARKFAAAAGQPARDPWARHEAWRYTGPFTRLNRLRGSFPGFGIAVVAFAGYMAYEQLFLTTSHGHGDEHHGPGLATESTTSKVI</sequence>
<comment type="caution">
    <text evidence="14">The sequence shown here is derived from an EMBL/GenBank/DDBJ whole genome shotgun (WGS) entry which is preliminary data.</text>
</comment>
<evidence type="ECO:0000313" key="15">
    <source>
        <dbReference type="Proteomes" id="UP001324427"/>
    </source>
</evidence>
<evidence type="ECO:0000256" key="11">
    <source>
        <dbReference type="ARBA" id="ARBA00023136"/>
    </source>
</evidence>
<dbReference type="Proteomes" id="UP001324427">
    <property type="component" value="Unassembled WGS sequence"/>
</dbReference>
<dbReference type="AlphaFoldDB" id="A0AAV9JEB4"/>
<evidence type="ECO:0008006" key="16">
    <source>
        <dbReference type="Google" id="ProtNLM"/>
    </source>
</evidence>
<keyword evidence="7" id="KW-0999">Mitochondrion inner membrane</keyword>
<organism evidence="14 15">
    <name type="scientific">Oleoguttula mirabilis</name>
    <dbReference type="NCBI Taxonomy" id="1507867"/>
    <lineage>
        <taxon>Eukaryota</taxon>
        <taxon>Fungi</taxon>
        <taxon>Dikarya</taxon>
        <taxon>Ascomycota</taxon>
        <taxon>Pezizomycotina</taxon>
        <taxon>Dothideomycetes</taxon>
        <taxon>Dothideomycetidae</taxon>
        <taxon>Mycosphaerellales</taxon>
        <taxon>Teratosphaeriaceae</taxon>
        <taxon>Oleoguttula</taxon>
    </lineage>
</organism>
<keyword evidence="4" id="KW-0813">Transport</keyword>
<evidence type="ECO:0000256" key="7">
    <source>
        <dbReference type="ARBA" id="ARBA00022792"/>
    </source>
</evidence>
<evidence type="ECO:0000256" key="12">
    <source>
        <dbReference type="SAM" id="MobiDB-lite"/>
    </source>
</evidence>
<keyword evidence="6 13" id="KW-0812">Transmembrane</keyword>
<keyword evidence="8" id="KW-0249">Electron transport</keyword>
<protein>
    <recommendedName>
        <fullName evidence="16">NADH dehydrogenase [ubiquinone] 1 beta subcomplex subunit 3</fullName>
    </recommendedName>
</protein>
<keyword evidence="15" id="KW-1185">Reference proteome</keyword>
<accession>A0AAV9JEB4</accession>
<feature type="transmembrane region" description="Helical" evidence="13">
    <location>
        <begin position="48"/>
        <end position="66"/>
    </location>
</feature>
<comment type="function">
    <text evidence="1">Accessory subunit of the mitochondrial membrane respiratory chain NADH dehydrogenase (Complex I), that is believed not to be involved in catalysis. Complex I functions in the transfer of electrons from NADH to the respiratory chain. The immediate electron acceptor for the enzyme is believed to be ubiquinone.</text>
</comment>
<gene>
    <name evidence="14" type="ORF">LTR36_005874</name>
</gene>
<keyword evidence="11 13" id="KW-0472">Membrane</keyword>
<evidence type="ECO:0000256" key="6">
    <source>
        <dbReference type="ARBA" id="ARBA00022692"/>
    </source>
</evidence>
<evidence type="ECO:0000256" key="10">
    <source>
        <dbReference type="ARBA" id="ARBA00023128"/>
    </source>
</evidence>
<evidence type="ECO:0000256" key="2">
    <source>
        <dbReference type="ARBA" id="ARBA00004298"/>
    </source>
</evidence>
<keyword evidence="10" id="KW-0496">Mitochondrion</keyword>
<dbReference type="GO" id="GO:0022900">
    <property type="term" value="P:electron transport chain"/>
    <property type="evidence" value="ECO:0007669"/>
    <property type="project" value="InterPro"/>
</dbReference>
<dbReference type="Pfam" id="PF08122">
    <property type="entry name" value="NDUF_B12"/>
    <property type="match status" value="1"/>
</dbReference>
<dbReference type="PANTHER" id="PTHR15082:SF2">
    <property type="entry name" value="NADH DEHYDROGENASE [UBIQUINONE] 1 BETA SUBCOMPLEX SUBUNIT 3"/>
    <property type="match status" value="1"/>
</dbReference>